<organism evidence="2 3">
    <name type="scientific">Callorhinus ursinus</name>
    <name type="common">Northern fur seal</name>
    <dbReference type="NCBI Taxonomy" id="34884"/>
    <lineage>
        <taxon>Eukaryota</taxon>
        <taxon>Metazoa</taxon>
        <taxon>Chordata</taxon>
        <taxon>Craniata</taxon>
        <taxon>Vertebrata</taxon>
        <taxon>Euteleostomi</taxon>
        <taxon>Mammalia</taxon>
        <taxon>Eutheria</taxon>
        <taxon>Laurasiatheria</taxon>
        <taxon>Carnivora</taxon>
        <taxon>Caniformia</taxon>
        <taxon>Pinnipedia</taxon>
        <taxon>Otariidae</taxon>
        <taxon>Callorhinus</taxon>
    </lineage>
</organism>
<protein>
    <submittedName>
        <fullName evidence="3">Uncharacterized protein LOC112812641</fullName>
    </submittedName>
</protein>
<sequence>MTAPRGRGPRVHQRMITTDPVRSIRVAAYGRTSASESSVCTRPFSPSTRQLVGIQVAYLSLSFCQWSTMLLRLGGRDTKNQETGQQSQPTGRQSKKCQAGTGEAASALRKEPAGAGPPGEGRTSQADEQNAAGLQEGSRSPLTVKARVSNFQRNRRPGSLLSRTAPRPARQQARASVSEMQCESARREGPATVLRTCRSSDTPPIPPQKPRKRQDQRVPRAPSHGPSNCSKRGSDADKAALRGQSQTLEADFFFLS</sequence>
<feature type="compositionally biased region" description="Polar residues" evidence="1">
    <location>
        <begin position="81"/>
        <end position="92"/>
    </location>
</feature>
<feature type="compositionally biased region" description="Low complexity" evidence="1">
    <location>
        <begin position="163"/>
        <end position="175"/>
    </location>
</feature>
<accession>A0A3Q7N113</accession>
<evidence type="ECO:0000313" key="3">
    <source>
        <dbReference type="RefSeq" id="XP_025713294.1"/>
    </source>
</evidence>
<feature type="region of interest" description="Disordered" evidence="1">
    <location>
        <begin position="77"/>
        <end position="243"/>
    </location>
</feature>
<dbReference type="RefSeq" id="XP_025713294.1">
    <property type="nucleotide sequence ID" value="XM_025857509.1"/>
</dbReference>
<gene>
    <name evidence="3" type="primary">LOC112812641</name>
</gene>
<evidence type="ECO:0000313" key="2">
    <source>
        <dbReference type="Proteomes" id="UP000286641"/>
    </source>
</evidence>
<dbReference type="AlphaFoldDB" id="A0A3Q7N113"/>
<name>A0A3Q7N113_CALUR</name>
<dbReference type="InParanoid" id="A0A3Q7N113"/>
<proteinExistence type="predicted"/>
<reference key="1">
    <citation type="submission" date="2019-01" db="UniProtKB">
        <authorList>
            <consortium name="RefSeq"/>
        </authorList>
    </citation>
    <scope>IDENTIFICATION</scope>
</reference>
<keyword evidence="2" id="KW-1185">Reference proteome</keyword>
<dbReference type="Proteomes" id="UP000286641">
    <property type="component" value="Unplaced"/>
</dbReference>
<evidence type="ECO:0000256" key="1">
    <source>
        <dbReference type="SAM" id="MobiDB-lite"/>
    </source>
</evidence>
<reference evidence="3" key="2">
    <citation type="submission" date="2025-08" db="UniProtKB">
        <authorList>
            <consortium name="RefSeq"/>
        </authorList>
    </citation>
    <scope>IDENTIFICATION</scope>
    <source>
        <tissue evidence="3">Blood</tissue>
    </source>
</reference>